<reference evidence="1" key="1">
    <citation type="submission" date="2020-01" db="EMBL/GenBank/DDBJ databases">
        <title>Genome sequence of Kobresia littledalei, the first chromosome-level genome in the family Cyperaceae.</title>
        <authorList>
            <person name="Qu G."/>
        </authorList>
    </citation>
    <scope>NUCLEOTIDE SEQUENCE</scope>
    <source>
        <strain evidence="1">C.B.Clarke</strain>
        <tissue evidence="1">Leaf</tissue>
    </source>
</reference>
<protein>
    <submittedName>
        <fullName evidence="1">Single-strand binding protein family</fullName>
    </submittedName>
</protein>
<evidence type="ECO:0000313" key="2">
    <source>
        <dbReference type="Proteomes" id="UP000623129"/>
    </source>
</evidence>
<keyword evidence="2" id="KW-1185">Reference proteome</keyword>
<gene>
    <name evidence="1" type="ORF">FCM35_KLT10346</name>
</gene>
<accession>A0A833VGH7</accession>
<dbReference type="EMBL" id="SWLB01000020">
    <property type="protein sequence ID" value="KAF3325275.1"/>
    <property type="molecule type" value="Genomic_DNA"/>
</dbReference>
<name>A0A833VGH7_9POAL</name>
<sequence length="90" mass="10245">MSCASFELHELEGDMDTGLFKVILVGKGGQAPMQRHLRSGKEIVLFFLATNGIRNNCRSLPNERPEEYEAQLYNRLESRVLNCTWVDNDA</sequence>
<dbReference type="AlphaFoldDB" id="A0A833VGH7"/>
<dbReference type="Proteomes" id="UP000623129">
    <property type="component" value="Unassembled WGS sequence"/>
</dbReference>
<organism evidence="1 2">
    <name type="scientific">Carex littledalei</name>
    <dbReference type="NCBI Taxonomy" id="544730"/>
    <lineage>
        <taxon>Eukaryota</taxon>
        <taxon>Viridiplantae</taxon>
        <taxon>Streptophyta</taxon>
        <taxon>Embryophyta</taxon>
        <taxon>Tracheophyta</taxon>
        <taxon>Spermatophyta</taxon>
        <taxon>Magnoliopsida</taxon>
        <taxon>Liliopsida</taxon>
        <taxon>Poales</taxon>
        <taxon>Cyperaceae</taxon>
        <taxon>Cyperoideae</taxon>
        <taxon>Cariceae</taxon>
        <taxon>Carex</taxon>
        <taxon>Carex subgen. Euthyceras</taxon>
    </lineage>
</organism>
<proteinExistence type="predicted"/>
<evidence type="ECO:0000313" key="1">
    <source>
        <dbReference type="EMBL" id="KAF3325275.1"/>
    </source>
</evidence>
<dbReference type="OrthoDB" id="1078367at2759"/>
<comment type="caution">
    <text evidence="1">The sequence shown here is derived from an EMBL/GenBank/DDBJ whole genome shotgun (WGS) entry which is preliminary data.</text>
</comment>